<evidence type="ECO:0000256" key="12">
    <source>
        <dbReference type="ARBA" id="ARBA00023180"/>
    </source>
</evidence>
<evidence type="ECO:0000256" key="2">
    <source>
        <dbReference type="ARBA" id="ARBA00011902"/>
    </source>
</evidence>
<dbReference type="PANTHER" id="PTHR24416:SF621">
    <property type="entry name" value="TYROSINE KINASE RECEPTOR CAD96CA"/>
    <property type="match status" value="1"/>
</dbReference>
<evidence type="ECO:0000259" key="19">
    <source>
        <dbReference type="PROSITE" id="PS50011"/>
    </source>
</evidence>
<dbReference type="EMBL" id="JABFTP020000124">
    <property type="protein sequence ID" value="KAL3280389.1"/>
    <property type="molecule type" value="Genomic_DNA"/>
</dbReference>
<dbReference type="Gene3D" id="2.60.40.60">
    <property type="entry name" value="Cadherins"/>
    <property type="match status" value="1"/>
</dbReference>
<evidence type="ECO:0000256" key="8">
    <source>
        <dbReference type="ARBA" id="ARBA00022840"/>
    </source>
</evidence>
<feature type="compositionally biased region" description="Low complexity" evidence="16">
    <location>
        <begin position="213"/>
        <end position="224"/>
    </location>
</feature>
<sequence>MKSLLSLTWILLHVQVRAQLENTPPTMLLERNWRIPDTEPVGSKITQAHGSDSDGSTLTYGLEPLDYGGGTNPPKRLPFIINATTGVVYLNESLKGRGGEDIHLYVTVSDGEVAAKTEVYVNILNGSEPPRNRPFSFGGGNNLRPPNFPNIGNFPNSPINNPPPSISNNPRPLPKQPYFKKTTHTQTKTYPDRPKNASDDGSGKTILRPILPTTTSTTTTSTTTAKSKVDLDGTHLTNSIVPPKDQAIKSVPEVQINVVPILAVCGVFVAVGIMAIVFRRKLNLGKTKEKEDMRKESSGGTIVMQEDPGLAMQHWRGPRAFNNRYEPWERDSNHNQATGQLSSPITKPDRWEFPRHRLKFFNILGEGAFGQVWKCEAIDLDDHEEVSVVAVKTLKENANEKERSDLVSELQVMKMLEPHPNVVRLLGCCSEKEPIFLIMEYVSRGKLQSYLRNSRAERYYNNMHGQSKSLTSRDLTSFAYQVAKGMDYLSANGIIHRDLAARNVLITEDHVCKVADFGFARDVIASHIYERKSEGRLPIRWMAPESLYDNIFSVKSDVWSFGILMWEVVTLGSTPYPGMSAAEVMKKVRDGYRLDKPEHCRRELYNIMYYCWDKDAKKRPSFSECVELLEKLLMTETDYIELERFPDHSYYNMVSLSGEKL</sequence>
<evidence type="ECO:0000256" key="18">
    <source>
        <dbReference type="SAM" id="SignalP"/>
    </source>
</evidence>
<dbReference type="Gene3D" id="3.30.200.20">
    <property type="entry name" value="Phosphorylase Kinase, domain 1"/>
    <property type="match status" value="1"/>
</dbReference>
<feature type="signal peptide" evidence="18">
    <location>
        <begin position="1"/>
        <end position="18"/>
    </location>
</feature>
<dbReference type="PROSITE" id="PS50011">
    <property type="entry name" value="PROTEIN_KINASE_DOM"/>
    <property type="match status" value="1"/>
</dbReference>
<accession>A0ABD2NP35</accession>
<dbReference type="GO" id="GO:1902533">
    <property type="term" value="P:positive regulation of intracellular signal transduction"/>
    <property type="evidence" value="ECO:0007669"/>
    <property type="project" value="UniProtKB-ARBA"/>
</dbReference>
<organism evidence="21 22">
    <name type="scientific">Cryptolaemus montrouzieri</name>
    <dbReference type="NCBI Taxonomy" id="559131"/>
    <lineage>
        <taxon>Eukaryota</taxon>
        <taxon>Metazoa</taxon>
        <taxon>Ecdysozoa</taxon>
        <taxon>Arthropoda</taxon>
        <taxon>Hexapoda</taxon>
        <taxon>Insecta</taxon>
        <taxon>Pterygota</taxon>
        <taxon>Neoptera</taxon>
        <taxon>Endopterygota</taxon>
        <taxon>Coleoptera</taxon>
        <taxon>Polyphaga</taxon>
        <taxon>Cucujiformia</taxon>
        <taxon>Coccinelloidea</taxon>
        <taxon>Coccinellidae</taxon>
        <taxon>Scymninae</taxon>
        <taxon>Scymnini</taxon>
        <taxon>Cryptolaemus</taxon>
    </lineage>
</organism>
<protein>
    <recommendedName>
        <fullName evidence="2">receptor protein-tyrosine kinase</fullName>
        <ecNumber evidence="2">2.7.10.1</ecNumber>
    </recommendedName>
</protein>
<feature type="transmembrane region" description="Helical" evidence="17">
    <location>
        <begin position="258"/>
        <end position="278"/>
    </location>
</feature>
<dbReference type="CDD" id="cd11304">
    <property type="entry name" value="Cadherin_repeat"/>
    <property type="match status" value="1"/>
</dbReference>
<dbReference type="GO" id="GO:0005524">
    <property type="term" value="F:ATP binding"/>
    <property type="evidence" value="ECO:0007669"/>
    <property type="project" value="UniProtKB-UniRule"/>
</dbReference>
<evidence type="ECO:0000256" key="5">
    <source>
        <dbReference type="ARBA" id="ARBA00022729"/>
    </source>
</evidence>
<feature type="region of interest" description="Disordered" evidence="16">
    <location>
        <begin position="182"/>
        <end position="225"/>
    </location>
</feature>
<evidence type="ECO:0000256" key="9">
    <source>
        <dbReference type="ARBA" id="ARBA00022989"/>
    </source>
</evidence>
<evidence type="ECO:0000256" key="17">
    <source>
        <dbReference type="SAM" id="Phobius"/>
    </source>
</evidence>
<comment type="caution">
    <text evidence="21">The sequence shown here is derived from an EMBL/GenBank/DDBJ whole genome shotgun (WGS) entry which is preliminary data.</text>
</comment>
<dbReference type="Pfam" id="PF07714">
    <property type="entry name" value="PK_Tyr_Ser-Thr"/>
    <property type="match status" value="1"/>
</dbReference>
<dbReference type="PRINTS" id="PR00109">
    <property type="entry name" value="TYRKINASE"/>
</dbReference>
<dbReference type="SMART" id="SM00219">
    <property type="entry name" value="TyrKc"/>
    <property type="match status" value="1"/>
</dbReference>
<keyword evidence="9 17" id="KW-1133">Transmembrane helix</keyword>
<comment type="catalytic activity">
    <reaction evidence="13">
        <text>L-tyrosyl-[protein] + ATP = O-phospho-L-tyrosyl-[protein] + ADP + H(+)</text>
        <dbReference type="Rhea" id="RHEA:10596"/>
        <dbReference type="Rhea" id="RHEA-COMP:10136"/>
        <dbReference type="Rhea" id="RHEA-COMP:20101"/>
        <dbReference type="ChEBI" id="CHEBI:15378"/>
        <dbReference type="ChEBI" id="CHEBI:30616"/>
        <dbReference type="ChEBI" id="CHEBI:46858"/>
        <dbReference type="ChEBI" id="CHEBI:61978"/>
        <dbReference type="ChEBI" id="CHEBI:456216"/>
        <dbReference type="EC" id="2.7.10.1"/>
    </reaction>
</comment>
<dbReference type="PROSITE" id="PS00107">
    <property type="entry name" value="PROTEIN_KINASE_ATP"/>
    <property type="match status" value="1"/>
</dbReference>
<keyword evidence="5 18" id="KW-0732">Signal</keyword>
<name>A0ABD2NP35_9CUCU</name>
<evidence type="ECO:0000256" key="13">
    <source>
        <dbReference type="ARBA" id="ARBA00051243"/>
    </source>
</evidence>
<dbReference type="GO" id="GO:0005509">
    <property type="term" value="F:calcium ion binding"/>
    <property type="evidence" value="ECO:0007669"/>
    <property type="project" value="UniProtKB-UniRule"/>
</dbReference>
<dbReference type="InterPro" id="IPR000719">
    <property type="entry name" value="Prot_kinase_dom"/>
</dbReference>
<dbReference type="AlphaFoldDB" id="A0ABD2NP35"/>
<keyword evidence="4 17" id="KW-0812">Transmembrane</keyword>
<dbReference type="InterPro" id="IPR001245">
    <property type="entry name" value="Ser-Thr/Tyr_kinase_cat_dom"/>
</dbReference>
<dbReference type="SUPFAM" id="SSF56112">
    <property type="entry name" value="Protein kinase-like (PK-like)"/>
    <property type="match status" value="1"/>
</dbReference>
<keyword evidence="22" id="KW-1185">Reference proteome</keyword>
<evidence type="ECO:0000256" key="14">
    <source>
        <dbReference type="PROSITE-ProRule" id="PRU00043"/>
    </source>
</evidence>
<evidence type="ECO:0000313" key="21">
    <source>
        <dbReference type="EMBL" id="KAL3280389.1"/>
    </source>
</evidence>
<feature type="domain" description="Protein kinase" evidence="19">
    <location>
        <begin position="358"/>
        <end position="633"/>
    </location>
</feature>
<dbReference type="InterPro" id="IPR002126">
    <property type="entry name" value="Cadherin-like_dom"/>
</dbReference>
<feature type="binding site" evidence="15">
    <location>
        <position position="392"/>
    </location>
    <ligand>
        <name>ATP</name>
        <dbReference type="ChEBI" id="CHEBI:30616"/>
    </ligand>
</feature>
<keyword evidence="11" id="KW-0829">Tyrosine-protein kinase</keyword>
<dbReference type="InterPro" id="IPR008266">
    <property type="entry name" value="Tyr_kinase_AS"/>
</dbReference>
<evidence type="ECO:0000259" key="20">
    <source>
        <dbReference type="PROSITE" id="PS50268"/>
    </source>
</evidence>
<dbReference type="InterPro" id="IPR050122">
    <property type="entry name" value="RTK"/>
</dbReference>
<feature type="chain" id="PRO_5044875638" description="receptor protein-tyrosine kinase" evidence="18">
    <location>
        <begin position="19"/>
        <end position="661"/>
    </location>
</feature>
<evidence type="ECO:0000256" key="15">
    <source>
        <dbReference type="PROSITE-ProRule" id="PRU10141"/>
    </source>
</evidence>
<dbReference type="PANTHER" id="PTHR24416">
    <property type="entry name" value="TYROSINE-PROTEIN KINASE RECEPTOR"/>
    <property type="match status" value="1"/>
</dbReference>
<dbReference type="Gene3D" id="1.10.510.10">
    <property type="entry name" value="Transferase(Phosphotransferase) domain 1"/>
    <property type="match status" value="1"/>
</dbReference>
<dbReference type="FunFam" id="1.10.510.10:FF:000190">
    <property type="entry name" value="Proto-oncogene tyrosine-protein kinase receptor Ret"/>
    <property type="match status" value="1"/>
</dbReference>
<keyword evidence="8 15" id="KW-0067">ATP-binding</keyword>
<keyword evidence="10 17" id="KW-0472">Membrane</keyword>
<evidence type="ECO:0000256" key="11">
    <source>
        <dbReference type="ARBA" id="ARBA00023137"/>
    </source>
</evidence>
<keyword evidence="12" id="KW-0325">Glycoprotein</keyword>
<evidence type="ECO:0000256" key="1">
    <source>
        <dbReference type="ARBA" id="ARBA00004479"/>
    </source>
</evidence>
<gene>
    <name evidence="21" type="ORF">HHI36_017874</name>
</gene>
<keyword evidence="6 15" id="KW-0547">Nucleotide-binding</keyword>
<dbReference type="PROSITE" id="PS50268">
    <property type="entry name" value="CADHERIN_2"/>
    <property type="match status" value="1"/>
</dbReference>
<proteinExistence type="predicted"/>
<dbReference type="PROSITE" id="PS00109">
    <property type="entry name" value="PROTEIN_KINASE_TYR"/>
    <property type="match status" value="1"/>
</dbReference>
<feature type="compositionally biased region" description="Basic and acidic residues" evidence="16">
    <location>
        <begin position="190"/>
        <end position="202"/>
    </location>
</feature>
<dbReference type="FunFam" id="3.30.200.20:FF:000678">
    <property type="entry name" value="Tyrosine kinase receptor"/>
    <property type="match status" value="1"/>
</dbReference>
<comment type="subcellular location">
    <subcellularLocation>
        <location evidence="1">Membrane</location>
        <topology evidence="1">Single-pass type I membrane protein</topology>
    </subcellularLocation>
</comment>
<evidence type="ECO:0000256" key="16">
    <source>
        <dbReference type="SAM" id="MobiDB-lite"/>
    </source>
</evidence>
<evidence type="ECO:0000256" key="10">
    <source>
        <dbReference type="ARBA" id="ARBA00023136"/>
    </source>
</evidence>
<keyword evidence="7" id="KW-0418">Kinase</keyword>
<reference evidence="21 22" key="1">
    <citation type="journal article" date="2021" name="BMC Biol.">
        <title>Horizontally acquired antibacterial genes associated with adaptive radiation of ladybird beetles.</title>
        <authorList>
            <person name="Li H.S."/>
            <person name="Tang X.F."/>
            <person name="Huang Y.H."/>
            <person name="Xu Z.Y."/>
            <person name="Chen M.L."/>
            <person name="Du X.Y."/>
            <person name="Qiu B.Y."/>
            <person name="Chen P.T."/>
            <person name="Zhang W."/>
            <person name="Slipinski A."/>
            <person name="Escalona H.E."/>
            <person name="Waterhouse R.M."/>
            <person name="Zwick A."/>
            <person name="Pang H."/>
        </authorList>
    </citation>
    <scope>NUCLEOTIDE SEQUENCE [LARGE SCALE GENOMIC DNA]</scope>
    <source>
        <strain evidence="21">SYSU2018</strain>
    </source>
</reference>
<feature type="domain" description="Cadherin" evidence="20">
    <location>
        <begin position="35"/>
        <end position="148"/>
    </location>
</feature>
<dbReference type="InterPro" id="IPR011009">
    <property type="entry name" value="Kinase-like_dom_sf"/>
</dbReference>
<dbReference type="Proteomes" id="UP001516400">
    <property type="component" value="Unassembled WGS sequence"/>
</dbReference>
<dbReference type="InterPro" id="IPR017441">
    <property type="entry name" value="Protein_kinase_ATP_BS"/>
</dbReference>
<dbReference type="GO" id="GO:0004714">
    <property type="term" value="F:transmembrane receptor protein tyrosine kinase activity"/>
    <property type="evidence" value="ECO:0007669"/>
    <property type="project" value="UniProtKB-EC"/>
</dbReference>
<dbReference type="SUPFAM" id="SSF49313">
    <property type="entry name" value="Cadherin-like"/>
    <property type="match status" value="1"/>
</dbReference>
<evidence type="ECO:0000256" key="3">
    <source>
        <dbReference type="ARBA" id="ARBA00022679"/>
    </source>
</evidence>
<evidence type="ECO:0000256" key="4">
    <source>
        <dbReference type="ARBA" id="ARBA00022692"/>
    </source>
</evidence>
<evidence type="ECO:0000313" key="22">
    <source>
        <dbReference type="Proteomes" id="UP001516400"/>
    </source>
</evidence>
<keyword evidence="14" id="KW-0106">Calcium</keyword>
<evidence type="ECO:0000256" key="6">
    <source>
        <dbReference type="ARBA" id="ARBA00022741"/>
    </source>
</evidence>
<dbReference type="CDD" id="cd00192">
    <property type="entry name" value="PTKc"/>
    <property type="match status" value="1"/>
</dbReference>
<dbReference type="GO" id="GO:0016020">
    <property type="term" value="C:membrane"/>
    <property type="evidence" value="ECO:0007669"/>
    <property type="project" value="UniProtKB-SubCell"/>
</dbReference>
<dbReference type="InterPro" id="IPR015919">
    <property type="entry name" value="Cadherin-like_sf"/>
</dbReference>
<evidence type="ECO:0000256" key="7">
    <source>
        <dbReference type="ARBA" id="ARBA00022777"/>
    </source>
</evidence>
<keyword evidence="3" id="KW-0808">Transferase</keyword>
<dbReference type="EC" id="2.7.10.1" evidence="2"/>
<dbReference type="InterPro" id="IPR020635">
    <property type="entry name" value="Tyr_kinase_cat_dom"/>
</dbReference>